<protein>
    <submittedName>
        <fullName evidence="4">SPOR domain-containing protein</fullName>
    </submittedName>
</protein>
<dbReference type="InterPro" id="IPR036680">
    <property type="entry name" value="SPOR-like_sf"/>
</dbReference>
<evidence type="ECO:0000259" key="3">
    <source>
        <dbReference type="PROSITE" id="PS51724"/>
    </source>
</evidence>
<dbReference type="EMBL" id="JAPFPW010000003">
    <property type="protein sequence ID" value="MCW7753106.1"/>
    <property type="molecule type" value="Genomic_DNA"/>
</dbReference>
<keyword evidence="2" id="KW-0812">Transmembrane</keyword>
<feature type="transmembrane region" description="Helical" evidence="2">
    <location>
        <begin position="25"/>
        <end position="44"/>
    </location>
</feature>
<name>A0ABT3N7F8_9BACT</name>
<dbReference type="Gene3D" id="3.30.70.1070">
    <property type="entry name" value="Sporulation related repeat"/>
    <property type="match status" value="1"/>
</dbReference>
<reference evidence="4 5" key="1">
    <citation type="submission" date="2022-11" db="EMBL/GenBank/DDBJ databases">
        <title>Desulfobotulus tamanensis H1 sp. nov. - anaerobic, alkaliphilic, sulphate reducing bacterium isolated from terrestrial mud volcano.</title>
        <authorList>
            <person name="Frolova A."/>
            <person name="Merkel A.Y."/>
            <person name="Slobodkin A.I."/>
        </authorList>
    </citation>
    <scope>NUCLEOTIDE SEQUENCE [LARGE SCALE GENOMIC DNA]</scope>
    <source>
        <strain evidence="4 5">H1</strain>
    </source>
</reference>
<feature type="domain" description="SPOR" evidence="3">
    <location>
        <begin position="161"/>
        <end position="240"/>
    </location>
</feature>
<dbReference type="RefSeq" id="WP_265423964.1">
    <property type="nucleotide sequence ID" value="NZ_JAPFPW010000003.1"/>
</dbReference>
<keyword evidence="5" id="KW-1185">Reference proteome</keyword>
<dbReference type="InterPro" id="IPR007730">
    <property type="entry name" value="SPOR-like_dom"/>
</dbReference>
<dbReference type="PROSITE" id="PS51724">
    <property type="entry name" value="SPOR"/>
    <property type="match status" value="1"/>
</dbReference>
<dbReference type="Pfam" id="PF05036">
    <property type="entry name" value="SPOR"/>
    <property type="match status" value="1"/>
</dbReference>
<dbReference type="Proteomes" id="UP001209681">
    <property type="component" value="Unassembled WGS sequence"/>
</dbReference>
<dbReference type="SUPFAM" id="SSF110997">
    <property type="entry name" value="Sporulation related repeat"/>
    <property type="match status" value="1"/>
</dbReference>
<feature type="compositionally biased region" description="Basic and acidic residues" evidence="1">
    <location>
        <begin position="136"/>
        <end position="151"/>
    </location>
</feature>
<proteinExistence type="predicted"/>
<comment type="caution">
    <text evidence="4">The sequence shown here is derived from an EMBL/GenBank/DDBJ whole genome shotgun (WGS) entry which is preliminary data.</text>
</comment>
<keyword evidence="2" id="KW-0472">Membrane</keyword>
<evidence type="ECO:0000256" key="1">
    <source>
        <dbReference type="SAM" id="MobiDB-lite"/>
    </source>
</evidence>
<evidence type="ECO:0000313" key="4">
    <source>
        <dbReference type="EMBL" id="MCW7753106.1"/>
    </source>
</evidence>
<organism evidence="4 5">
    <name type="scientific">Desulfobotulus pelophilus</name>
    <dbReference type="NCBI Taxonomy" id="2823377"/>
    <lineage>
        <taxon>Bacteria</taxon>
        <taxon>Pseudomonadati</taxon>
        <taxon>Thermodesulfobacteriota</taxon>
        <taxon>Desulfobacteria</taxon>
        <taxon>Desulfobacterales</taxon>
        <taxon>Desulfobacteraceae</taxon>
        <taxon>Desulfobotulus</taxon>
    </lineage>
</organism>
<dbReference type="PANTHER" id="PTHR38687">
    <property type="entry name" value="CELL DIVISION PROTEIN DEDD-RELATED"/>
    <property type="match status" value="1"/>
</dbReference>
<dbReference type="PANTHER" id="PTHR38687:SF1">
    <property type="entry name" value="CELL DIVISION PROTEIN DEDD"/>
    <property type="match status" value="1"/>
</dbReference>
<evidence type="ECO:0000313" key="5">
    <source>
        <dbReference type="Proteomes" id="UP001209681"/>
    </source>
</evidence>
<gene>
    <name evidence="4" type="ORF">OOT00_03800</name>
</gene>
<feature type="region of interest" description="Disordered" evidence="1">
    <location>
        <begin position="125"/>
        <end position="164"/>
    </location>
</feature>
<accession>A0ABT3N7F8</accession>
<dbReference type="InterPro" id="IPR052521">
    <property type="entry name" value="Cell_div_SPOR-domain"/>
</dbReference>
<sequence>MTRISEGSEKKDPRNTGGAGQIWDSYVFVLMVGVFMFVLGLLVGRGTAPVTFDIPRVDARLQELFAGKGAQEPLQTPELAFFEALKHGEDMTTEDLPRKTLRFDGEKVPMPTDSLPVEPVERVSAPAFSAEPAPRTVRELSPEPKPEKRVSPQESRQPSPALGDGSYTIQIAAVKRPEDAARLVQRFRDLGYAAYAVTGSDDEGGVWYRVRVGRFSGREAAQPVLDRLQNEQVRGFVLRAE</sequence>
<keyword evidence="2" id="KW-1133">Transmembrane helix</keyword>
<evidence type="ECO:0000256" key="2">
    <source>
        <dbReference type="SAM" id="Phobius"/>
    </source>
</evidence>